<sequence>MSLTTTPRLPVEILTTIFELVVYGGDSDSTSTFFQIGGPLPSQFLLMAVCKHWKKICASLPRLWENTTLSVISKVHVLRRGAPVWDQFAQACEKALKGRHGPLRLEIVDWHISDCSFEINRLVKVTDHRSLANRVLALALDESPRWQTFTMCGWKPILPQHVGPCIPLLALLDVKSRLSRLQDFAFFDLYRWMPQLLEPPPECADIFLSAPRLSSAIFNAGIIPFNLPWAQLTQVVLDASSFGTYRKFAGYFDLVMRHTTATTVMWHSPSYFIDGDDTFHNILPIVTNSHVVDLRVQALILPPLRLPNLTRLRFIITDVRDGIQGSASCILSLLANSGCRLADLTIDQLPQYYKGSIASFAPFVPYLDTLHTLVWNAPLVNDAVLDNLIDGLRDILTEPTKLPSLSTLEVNISESRYGYVQYCYFDSQHADAVWDIVRTRMIGQGRRRLSKFHINVECDQDDPMVVSVDVFKSSPAGKNILAAGVDFKLEEPVGVCVVS</sequence>
<dbReference type="AlphaFoldDB" id="A0A0D7BL51"/>
<organism evidence="1 2">
    <name type="scientific">Cylindrobasidium torrendii FP15055 ss-10</name>
    <dbReference type="NCBI Taxonomy" id="1314674"/>
    <lineage>
        <taxon>Eukaryota</taxon>
        <taxon>Fungi</taxon>
        <taxon>Dikarya</taxon>
        <taxon>Basidiomycota</taxon>
        <taxon>Agaricomycotina</taxon>
        <taxon>Agaricomycetes</taxon>
        <taxon>Agaricomycetidae</taxon>
        <taxon>Agaricales</taxon>
        <taxon>Marasmiineae</taxon>
        <taxon>Physalacriaceae</taxon>
        <taxon>Cylindrobasidium</taxon>
    </lineage>
</organism>
<evidence type="ECO:0000313" key="2">
    <source>
        <dbReference type="Proteomes" id="UP000054007"/>
    </source>
</evidence>
<evidence type="ECO:0000313" key="1">
    <source>
        <dbReference type="EMBL" id="KIY71278.1"/>
    </source>
</evidence>
<dbReference type="EMBL" id="KN880456">
    <property type="protein sequence ID" value="KIY71278.1"/>
    <property type="molecule type" value="Genomic_DNA"/>
</dbReference>
<reference evidence="1 2" key="1">
    <citation type="journal article" date="2015" name="Fungal Genet. Biol.">
        <title>Evolution of novel wood decay mechanisms in Agaricales revealed by the genome sequences of Fistulina hepatica and Cylindrobasidium torrendii.</title>
        <authorList>
            <person name="Floudas D."/>
            <person name="Held B.W."/>
            <person name="Riley R."/>
            <person name="Nagy L.G."/>
            <person name="Koehler G."/>
            <person name="Ransdell A.S."/>
            <person name="Younus H."/>
            <person name="Chow J."/>
            <person name="Chiniquy J."/>
            <person name="Lipzen A."/>
            <person name="Tritt A."/>
            <person name="Sun H."/>
            <person name="Haridas S."/>
            <person name="LaButti K."/>
            <person name="Ohm R.A."/>
            <person name="Kues U."/>
            <person name="Blanchette R.A."/>
            <person name="Grigoriev I.V."/>
            <person name="Minto R.E."/>
            <person name="Hibbett D.S."/>
        </authorList>
    </citation>
    <scope>NUCLEOTIDE SEQUENCE [LARGE SCALE GENOMIC DNA]</scope>
    <source>
        <strain evidence="1 2">FP15055 ss-10</strain>
    </source>
</reference>
<name>A0A0D7BL51_9AGAR</name>
<protein>
    <submittedName>
        <fullName evidence="1">Uncharacterized protein</fullName>
    </submittedName>
</protein>
<keyword evidence="2" id="KW-1185">Reference proteome</keyword>
<dbReference type="OrthoDB" id="3071411at2759"/>
<dbReference type="Gene3D" id="1.20.1280.50">
    <property type="match status" value="1"/>
</dbReference>
<proteinExistence type="predicted"/>
<gene>
    <name evidence="1" type="ORF">CYLTODRAFT_471148</name>
</gene>
<accession>A0A0D7BL51</accession>
<dbReference type="Proteomes" id="UP000054007">
    <property type="component" value="Unassembled WGS sequence"/>
</dbReference>